<evidence type="ECO:0000313" key="3">
    <source>
        <dbReference type="Proteomes" id="UP000198761"/>
    </source>
</evidence>
<feature type="transmembrane region" description="Helical" evidence="1">
    <location>
        <begin position="62"/>
        <end position="82"/>
    </location>
</feature>
<keyword evidence="1" id="KW-0812">Transmembrane</keyword>
<reference evidence="2 3" key="1">
    <citation type="submission" date="2016-10" db="EMBL/GenBank/DDBJ databases">
        <authorList>
            <person name="de Groot N.N."/>
        </authorList>
    </citation>
    <scope>NUCLEOTIDE SEQUENCE [LARGE SCALE GENOMIC DNA]</scope>
    <source>
        <strain evidence="2 3">DSM 3857</strain>
    </source>
</reference>
<keyword evidence="1" id="KW-0472">Membrane</keyword>
<dbReference type="EMBL" id="FOCE01000010">
    <property type="protein sequence ID" value="SEO01342.1"/>
    <property type="molecule type" value="Genomic_DNA"/>
</dbReference>
<dbReference type="RefSeq" id="WP_091303137.1">
    <property type="nucleotide sequence ID" value="NZ_FOCE01000010.1"/>
</dbReference>
<evidence type="ECO:0000256" key="1">
    <source>
        <dbReference type="SAM" id="Phobius"/>
    </source>
</evidence>
<proteinExistence type="predicted"/>
<accession>A0A1H8L848</accession>
<feature type="transmembrane region" description="Helical" evidence="1">
    <location>
        <begin position="12"/>
        <end position="34"/>
    </location>
</feature>
<dbReference type="STRING" id="933059.SAMN04488103_110139"/>
<feature type="transmembrane region" description="Helical" evidence="1">
    <location>
        <begin position="103"/>
        <end position="128"/>
    </location>
</feature>
<evidence type="ECO:0008006" key="4">
    <source>
        <dbReference type="Google" id="ProtNLM"/>
    </source>
</evidence>
<name>A0A1H8L848_9RHOB</name>
<protein>
    <recommendedName>
        <fullName evidence="4">DUF2975 domain-containing protein</fullName>
    </recommendedName>
</protein>
<gene>
    <name evidence="2" type="ORF">SAMN04488103_110139</name>
</gene>
<organism evidence="2 3">
    <name type="scientific">Gemmobacter aquatilis</name>
    <dbReference type="NCBI Taxonomy" id="933059"/>
    <lineage>
        <taxon>Bacteria</taxon>
        <taxon>Pseudomonadati</taxon>
        <taxon>Pseudomonadota</taxon>
        <taxon>Alphaproteobacteria</taxon>
        <taxon>Rhodobacterales</taxon>
        <taxon>Paracoccaceae</taxon>
        <taxon>Gemmobacter</taxon>
    </lineage>
</organism>
<sequence length="178" mass="19195">MALPARIIRLSGILSHLATALMGALPLLVAFWAVRGHQNPGWLAEVFPQVQPGTTLTPEKSTWVLTIGALQLLPMLFALWHMRALFRRYSAGDILTAPCARDIRCIGTALATLALIQIVSLPLQIALLTLDNPPGARQLTFALSSENLWLLLAGGLLVVIGWAMAEAVVAAEENRGFI</sequence>
<feature type="transmembrane region" description="Helical" evidence="1">
    <location>
        <begin position="148"/>
        <end position="171"/>
    </location>
</feature>
<dbReference type="OrthoDB" id="7849390at2"/>
<evidence type="ECO:0000313" key="2">
    <source>
        <dbReference type="EMBL" id="SEO01342.1"/>
    </source>
</evidence>
<keyword evidence="3" id="KW-1185">Reference proteome</keyword>
<dbReference type="AlphaFoldDB" id="A0A1H8L848"/>
<keyword evidence="1" id="KW-1133">Transmembrane helix</keyword>
<dbReference type="Proteomes" id="UP000198761">
    <property type="component" value="Unassembled WGS sequence"/>
</dbReference>